<dbReference type="RefSeq" id="WP_345417009.1">
    <property type="nucleotide sequence ID" value="NZ_BAABGT010000032.1"/>
</dbReference>
<dbReference type="Proteomes" id="UP001501598">
    <property type="component" value="Unassembled WGS sequence"/>
</dbReference>
<evidence type="ECO:0000313" key="2">
    <source>
        <dbReference type="EMBL" id="GAA4546078.1"/>
    </source>
</evidence>
<comment type="caution">
    <text evidence="2">The sequence shown here is derived from an EMBL/GenBank/DDBJ whole genome shotgun (WGS) entry which is preliminary data.</text>
</comment>
<dbReference type="EMBL" id="BAABGT010000032">
    <property type="protein sequence ID" value="GAA4546078.1"/>
    <property type="molecule type" value="Genomic_DNA"/>
</dbReference>
<accession>A0ABP8RRC7</accession>
<evidence type="ECO:0000256" key="1">
    <source>
        <dbReference type="SAM" id="MobiDB-lite"/>
    </source>
</evidence>
<feature type="region of interest" description="Disordered" evidence="1">
    <location>
        <begin position="91"/>
        <end position="120"/>
    </location>
</feature>
<sequence length="120" mass="12386">MSEPGSSARRCPHSDTLTGELKALAVAALDRLGPLLEAARSGEPAPSSCVSCPVCALLAVLRGERPELAVTLADHAAGVVAALRTLMEEVPERPAEGGSDVGTHAPPAGRRVQRIPVHRV</sequence>
<name>A0ABP8RRC7_9PSEU</name>
<reference evidence="3" key="1">
    <citation type="journal article" date="2019" name="Int. J. Syst. Evol. Microbiol.">
        <title>The Global Catalogue of Microorganisms (GCM) 10K type strain sequencing project: providing services to taxonomists for standard genome sequencing and annotation.</title>
        <authorList>
            <consortium name="The Broad Institute Genomics Platform"/>
            <consortium name="The Broad Institute Genome Sequencing Center for Infectious Disease"/>
            <person name="Wu L."/>
            <person name="Ma J."/>
        </authorList>
    </citation>
    <scope>NUCLEOTIDE SEQUENCE [LARGE SCALE GENOMIC DNA]</scope>
    <source>
        <strain evidence="3">JCM 17906</strain>
    </source>
</reference>
<feature type="compositionally biased region" description="Basic residues" evidence="1">
    <location>
        <begin position="111"/>
        <end position="120"/>
    </location>
</feature>
<evidence type="ECO:0000313" key="3">
    <source>
        <dbReference type="Proteomes" id="UP001501598"/>
    </source>
</evidence>
<protein>
    <submittedName>
        <fullName evidence="2">Uncharacterized protein</fullName>
    </submittedName>
</protein>
<gene>
    <name evidence="2" type="ORF">GCM10023175_27380</name>
</gene>
<proteinExistence type="predicted"/>
<keyword evidence="3" id="KW-1185">Reference proteome</keyword>
<organism evidence="2 3">
    <name type="scientific">Pseudonocardia xishanensis</name>
    <dbReference type="NCBI Taxonomy" id="630995"/>
    <lineage>
        <taxon>Bacteria</taxon>
        <taxon>Bacillati</taxon>
        <taxon>Actinomycetota</taxon>
        <taxon>Actinomycetes</taxon>
        <taxon>Pseudonocardiales</taxon>
        <taxon>Pseudonocardiaceae</taxon>
        <taxon>Pseudonocardia</taxon>
    </lineage>
</organism>